<protein>
    <submittedName>
        <fullName evidence="2">Uncharacterized protein</fullName>
    </submittedName>
</protein>
<keyword evidence="1" id="KW-1133">Transmembrane helix</keyword>
<dbReference type="AlphaFoldDB" id="A0A8W8LV43"/>
<organism evidence="2 3">
    <name type="scientific">Magallana gigas</name>
    <name type="common">Pacific oyster</name>
    <name type="synonym">Crassostrea gigas</name>
    <dbReference type="NCBI Taxonomy" id="29159"/>
    <lineage>
        <taxon>Eukaryota</taxon>
        <taxon>Metazoa</taxon>
        <taxon>Spiralia</taxon>
        <taxon>Lophotrochozoa</taxon>
        <taxon>Mollusca</taxon>
        <taxon>Bivalvia</taxon>
        <taxon>Autobranchia</taxon>
        <taxon>Pteriomorphia</taxon>
        <taxon>Ostreida</taxon>
        <taxon>Ostreoidea</taxon>
        <taxon>Ostreidae</taxon>
        <taxon>Magallana</taxon>
    </lineage>
</organism>
<sequence>MTVTIAKNALLVITVITAHKVVHHHIMAFSVPISVTVCFVIMSTAVLPLPLQKLSKWIKERTTSSYLETDQPLVG</sequence>
<dbReference type="Proteomes" id="UP000005408">
    <property type="component" value="Unassembled WGS sequence"/>
</dbReference>
<evidence type="ECO:0000256" key="1">
    <source>
        <dbReference type="SAM" id="Phobius"/>
    </source>
</evidence>
<reference evidence="2" key="1">
    <citation type="submission" date="2022-08" db="UniProtKB">
        <authorList>
            <consortium name="EnsemblMetazoa"/>
        </authorList>
    </citation>
    <scope>IDENTIFICATION</scope>
    <source>
        <strain evidence="2">05x7-T-G4-1.051#20</strain>
    </source>
</reference>
<evidence type="ECO:0000313" key="2">
    <source>
        <dbReference type="EnsemblMetazoa" id="G30238.1:cds"/>
    </source>
</evidence>
<evidence type="ECO:0000313" key="3">
    <source>
        <dbReference type="Proteomes" id="UP000005408"/>
    </source>
</evidence>
<name>A0A8W8LV43_MAGGI</name>
<keyword evidence="1" id="KW-0472">Membrane</keyword>
<dbReference type="EnsemblMetazoa" id="G30238.1">
    <property type="protein sequence ID" value="G30238.1:cds"/>
    <property type="gene ID" value="G30238"/>
</dbReference>
<keyword evidence="1" id="KW-0812">Transmembrane</keyword>
<feature type="transmembrane region" description="Helical" evidence="1">
    <location>
        <begin position="26"/>
        <end position="51"/>
    </location>
</feature>
<accession>A0A8W8LV43</accession>
<keyword evidence="3" id="KW-1185">Reference proteome</keyword>
<proteinExistence type="predicted"/>